<dbReference type="InterPro" id="IPR036291">
    <property type="entry name" value="NAD(P)-bd_dom_sf"/>
</dbReference>
<evidence type="ECO:0000256" key="4">
    <source>
        <dbReference type="ARBA" id="ARBA00007637"/>
    </source>
</evidence>
<dbReference type="PANTHER" id="PTHR43725:SF47">
    <property type="entry name" value="UDP-GLUCOSE 4-EPIMERASE"/>
    <property type="match status" value="1"/>
</dbReference>
<dbReference type="EC" id="5.1.3.2" evidence="5 9"/>
<dbReference type="Gene3D" id="3.40.50.720">
    <property type="entry name" value="NAD(P)-binding Rossmann-like Domain"/>
    <property type="match status" value="1"/>
</dbReference>
<dbReference type="GO" id="GO:0006012">
    <property type="term" value="P:galactose metabolic process"/>
    <property type="evidence" value="ECO:0007669"/>
    <property type="project" value="InterPro"/>
</dbReference>
<accession>A0AAE7BCG9</accession>
<dbReference type="InterPro" id="IPR005886">
    <property type="entry name" value="UDP_G4E"/>
</dbReference>
<dbReference type="NCBIfam" id="NF007956">
    <property type="entry name" value="PRK10675.1"/>
    <property type="match status" value="1"/>
</dbReference>
<evidence type="ECO:0000256" key="9">
    <source>
        <dbReference type="RuleBase" id="RU366046"/>
    </source>
</evidence>
<evidence type="ECO:0000256" key="3">
    <source>
        <dbReference type="ARBA" id="ARBA00004947"/>
    </source>
</evidence>
<dbReference type="KEGG" id="adz:ADFLV_0815"/>
<proteinExistence type="inferred from homology"/>
<dbReference type="Gene3D" id="3.90.25.10">
    <property type="entry name" value="UDP-galactose 4-epimerase, domain 1"/>
    <property type="match status" value="1"/>
</dbReference>
<comment type="subunit">
    <text evidence="9">Homodimer.</text>
</comment>
<dbReference type="InterPro" id="IPR016040">
    <property type="entry name" value="NAD(P)-bd_dom"/>
</dbReference>
<evidence type="ECO:0000256" key="8">
    <source>
        <dbReference type="ARBA" id="ARBA00023235"/>
    </source>
</evidence>
<dbReference type="EMBL" id="CP053835">
    <property type="protein sequence ID" value="QKF76860.1"/>
    <property type="molecule type" value="Genomic_DNA"/>
</dbReference>
<organism evidence="11 12">
    <name type="scientific">Arcobacter defluvii</name>
    <dbReference type="NCBI Taxonomy" id="873191"/>
    <lineage>
        <taxon>Bacteria</taxon>
        <taxon>Pseudomonadati</taxon>
        <taxon>Campylobacterota</taxon>
        <taxon>Epsilonproteobacteria</taxon>
        <taxon>Campylobacterales</taxon>
        <taxon>Arcobacteraceae</taxon>
        <taxon>Arcobacter</taxon>
    </lineage>
</organism>
<evidence type="ECO:0000256" key="1">
    <source>
        <dbReference type="ARBA" id="ARBA00000083"/>
    </source>
</evidence>
<keyword evidence="8 9" id="KW-0413">Isomerase</keyword>
<keyword evidence="7 9" id="KW-0520">NAD</keyword>
<name>A0AAE7BCG9_9BACT</name>
<evidence type="ECO:0000313" key="12">
    <source>
        <dbReference type="Proteomes" id="UP000503313"/>
    </source>
</evidence>
<dbReference type="Pfam" id="PF16363">
    <property type="entry name" value="GDP_Man_Dehyd"/>
    <property type="match status" value="1"/>
</dbReference>
<dbReference type="GO" id="GO:0005829">
    <property type="term" value="C:cytosol"/>
    <property type="evidence" value="ECO:0007669"/>
    <property type="project" value="TreeGrafter"/>
</dbReference>
<comment type="pathway">
    <text evidence="3 9">Carbohydrate metabolism; galactose metabolism.</text>
</comment>
<protein>
    <recommendedName>
        <fullName evidence="6 9">UDP-glucose 4-epimerase</fullName>
        <ecNumber evidence="5 9">5.1.3.2</ecNumber>
    </recommendedName>
</protein>
<comment type="similarity">
    <text evidence="4 9">Belongs to the NAD(P)-dependent epimerase/dehydratase family.</text>
</comment>
<dbReference type="Proteomes" id="UP000503313">
    <property type="component" value="Chromosome"/>
</dbReference>
<comment type="catalytic activity">
    <reaction evidence="1 9">
        <text>UDP-alpha-D-glucose = UDP-alpha-D-galactose</text>
        <dbReference type="Rhea" id="RHEA:22168"/>
        <dbReference type="ChEBI" id="CHEBI:58885"/>
        <dbReference type="ChEBI" id="CHEBI:66914"/>
        <dbReference type="EC" id="5.1.3.2"/>
    </reaction>
</comment>
<gene>
    <name evidence="11" type="ORF">ADFLV_0815</name>
</gene>
<dbReference type="AlphaFoldDB" id="A0AAE7BCG9"/>
<dbReference type="CDD" id="cd05247">
    <property type="entry name" value="UDP_G4E_1_SDR_e"/>
    <property type="match status" value="1"/>
</dbReference>
<dbReference type="RefSeq" id="WP_129010994.1">
    <property type="nucleotide sequence ID" value="NZ_CP053835.1"/>
</dbReference>
<evidence type="ECO:0000313" key="11">
    <source>
        <dbReference type="EMBL" id="QKF76860.1"/>
    </source>
</evidence>
<dbReference type="GO" id="GO:0003978">
    <property type="term" value="F:UDP-glucose 4-epimerase activity"/>
    <property type="evidence" value="ECO:0007669"/>
    <property type="project" value="UniProtKB-UniRule"/>
</dbReference>
<dbReference type="SUPFAM" id="SSF51735">
    <property type="entry name" value="NAD(P)-binding Rossmann-fold domains"/>
    <property type="match status" value="1"/>
</dbReference>
<evidence type="ECO:0000256" key="7">
    <source>
        <dbReference type="ARBA" id="ARBA00023027"/>
    </source>
</evidence>
<evidence type="ECO:0000256" key="6">
    <source>
        <dbReference type="ARBA" id="ARBA00018569"/>
    </source>
</evidence>
<reference evidence="11 12" key="1">
    <citation type="submission" date="2020-05" db="EMBL/GenBank/DDBJ databases">
        <title>Complete genome sequencing of Campylobacter and Arcobacter type strains.</title>
        <authorList>
            <person name="Miller W.G."/>
            <person name="Yee E."/>
        </authorList>
    </citation>
    <scope>NUCLEOTIDE SEQUENCE [LARGE SCALE GENOMIC DNA]</scope>
    <source>
        <strain evidence="11 12">LMG 25694</strain>
    </source>
</reference>
<evidence type="ECO:0000256" key="5">
    <source>
        <dbReference type="ARBA" id="ARBA00013189"/>
    </source>
</evidence>
<keyword evidence="9" id="KW-0119">Carbohydrate metabolism</keyword>
<dbReference type="NCBIfam" id="TIGR01179">
    <property type="entry name" value="galE"/>
    <property type="match status" value="1"/>
</dbReference>
<feature type="domain" description="NAD(P)-binding" evidence="10">
    <location>
        <begin position="4"/>
        <end position="327"/>
    </location>
</feature>
<evidence type="ECO:0000259" key="10">
    <source>
        <dbReference type="Pfam" id="PF16363"/>
    </source>
</evidence>
<comment type="cofactor">
    <cofactor evidence="2 9">
        <name>NAD(+)</name>
        <dbReference type="ChEBI" id="CHEBI:57540"/>
    </cofactor>
</comment>
<keyword evidence="12" id="KW-1185">Reference proteome</keyword>
<evidence type="ECO:0000256" key="2">
    <source>
        <dbReference type="ARBA" id="ARBA00001911"/>
    </source>
</evidence>
<sequence length="346" mass="38498">MKILITGGAGYIGSHTLVELNKVGYDFIVYDNLSNSSKESLKRVKKITGKKVDFVKGDIRDKNSLEKVFKKYKIDSVIHFAGLKAVGESVEKPLKYYDNNVNGILVLLKVMEKYNCKKIVFSSSATVYGNPSSNPIDETFPVGATTNPYGTSKYICERILEDVYTSNNTFKIAILRYFNPVGAHESGMIGEDPNGIPNNLMPYISQVAVGKREYLNVFGIDYDTFDGTGVRDYIHVVDLANAHVKAIDYLNSLNNNTKPLIVNIGTGIGYSVLDMIKAFEKVSNKSIPYEIVSRRAGDIATCFANPTKAKEILGWEAKKSIEDMCADSWRWQSNNPDGYIKTKGEK</sequence>
<dbReference type="PANTHER" id="PTHR43725">
    <property type="entry name" value="UDP-GLUCOSE 4-EPIMERASE"/>
    <property type="match status" value="1"/>
</dbReference>